<organism evidence="5 6">
    <name type="scientific">Paludibacterium purpuratum</name>
    <dbReference type="NCBI Taxonomy" id="1144873"/>
    <lineage>
        <taxon>Bacteria</taxon>
        <taxon>Pseudomonadati</taxon>
        <taxon>Pseudomonadota</taxon>
        <taxon>Betaproteobacteria</taxon>
        <taxon>Neisseriales</taxon>
        <taxon>Chromobacteriaceae</taxon>
        <taxon>Paludibacterium</taxon>
    </lineage>
</organism>
<dbReference type="Proteomes" id="UP000295611">
    <property type="component" value="Unassembled WGS sequence"/>
</dbReference>
<dbReference type="PANTHER" id="PTHR46796">
    <property type="entry name" value="HTH-TYPE TRANSCRIPTIONAL ACTIVATOR RHAS-RELATED"/>
    <property type="match status" value="1"/>
</dbReference>
<dbReference type="InterPro" id="IPR018060">
    <property type="entry name" value="HTH_AraC"/>
</dbReference>
<dbReference type="Pfam" id="PF12833">
    <property type="entry name" value="HTH_18"/>
    <property type="match status" value="1"/>
</dbReference>
<comment type="caution">
    <text evidence="5">The sequence shown here is derived from an EMBL/GenBank/DDBJ whole genome shotgun (WGS) entry which is preliminary data.</text>
</comment>
<dbReference type="SMART" id="SM00342">
    <property type="entry name" value="HTH_ARAC"/>
    <property type="match status" value="1"/>
</dbReference>
<keyword evidence="3" id="KW-0804">Transcription</keyword>
<dbReference type="Pfam" id="PF02311">
    <property type="entry name" value="AraC_binding"/>
    <property type="match status" value="1"/>
</dbReference>
<keyword evidence="2" id="KW-0238">DNA-binding</keyword>
<proteinExistence type="predicted"/>
<feature type="domain" description="HTH araC/xylS-type" evidence="4">
    <location>
        <begin position="182"/>
        <end position="279"/>
    </location>
</feature>
<dbReference type="AlphaFoldDB" id="A0A4R7B943"/>
<dbReference type="SUPFAM" id="SSF51215">
    <property type="entry name" value="Regulatory protein AraC"/>
    <property type="match status" value="1"/>
</dbReference>
<evidence type="ECO:0000256" key="1">
    <source>
        <dbReference type="ARBA" id="ARBA00023015"/>
    </source>
</evidence>
<evidence type="ECO:0000256" key="3">
    <source>
        <dbReference type="ARBA" id="ARBA00023163"/>
    </source>
</evidence>
<evidence type="ECO:0000313" key="5">
    <source>
        <dbReference type="EMBL" id="TDR80206.1"/>
    </source>
</evidence>
<dbReference type="InterPro" id="IPR009057">
    <property type="entry name" value="Homeodomain-like_sf"/>
</dbReference>
<evidence type="ECO:0000256" key="2">
    <source>
        <dbReference type="ARBA" id="ARBA00023125"/>
    </source>
</evidence>
<keyword evidence="6" id="KW-1185">Reference proteome</keyword>
<evidence type="ECO:0000259" key="4">
    <source>
        <dbReference type="PROSITE" id="PS01124"/>
    </source>
</evidence>
<dbReference type="GO" id="GO:0043565">
    <property type="term" value="F:sequence-specific DNA binding"/>
    <property type="evidence" value="ECO:0007669"/>
    <property type="project" value="InterPro"/>
</dbReference>
<dbReference type="SUPFAM" id="SSF46689">
    <property type="entry name" value="Homeodomain-like"/>
    <property type="match status" value="2"/>
</dbReference>
<gene>
    <name evidence="5" type="ORF">DFP86_10561</name>
</gene>
<dbReference type="PROSITE" id="PS01124">
    <property type="entry name" value="HTH_ARAC_FAMILY_2"/>
    <property type="match status" value="1"/>
</dbReference>
<sequence length="285" mass="31598">MAYTEAMKTPPAQDRSDFFRADDIGRLECLDASYRARIFPPHFHEEYVVNALTQGAQSYRYRGGTHLAGVGALVLINPGEVHTGETAHEQGWAYRGYYPEAALLRQLTQDICGQTGATPYFRQTVVEDLPLARRLNQLHLLLRSSQDRLLREAALQAVFAQVLQRHMAVRPRDEASAANAVARVQQMLADCLSDNLSLQTLASAVGLSPWQLCRQFKRQVGLSPVAWRNQLRVSRARGLLASGMPPGEVALALGFADQPHLTRAFRLIVGAPPASYQRAMRPRAA</sequence>
<dbReference type="Gene3D" id="1.10.10.60">
    <property type="entry name" value="Homeodomain-like"/>
    <property type="match status" value="2"/>
</dbReference>
<reference evidence="5 6" key="1">
    <citation type="submission" date="2019-03" db="EMBL/GenBank/DDBJ databases">
        <title>Genomic Encyclopedia of Type Strains, Phase III (KMG-III): the genomes of soil and plant-associated and newly described type strains.</title>
        <authorList>
            <person name="Whitman W."/>
        </authorList>
    </citation>
    <scope>NUCLEOTIDE SEQUENCE [LARGE SCALE GENOMIC DNA]</scope>
    <source>
        <strain evidence="5 6">CECT 8976</strain>
    </source>
</reference>
<protein>
    <submittedName>
        <fullName evidence="5">AraC family transcriptional regulator</fullName>
    </submittedName>
</protein>
<name>A0A4R7B943_9NEIS</name>
<dbReference type="EMBL" id="SNZP01000005">
    <property type="protein sequence ID" value="TDR80206.1"/>
    <property type="molecule type" value="Genomic_DNA"/>
</dbReference>
<dbReference type="GO" id="GO:0003700">
    <property type="term" value="F:DNA-binding transcription factor activity"/>
    <property type="evidence" value="ECO:0007669"/>
    <property type="project" value="InterPro"/>
</dbReference>
<evidence type="ECO:0000313" key="6">
    <source>
        <dbReference type="Proteomes" id="UP000295611"/>
    </source>
</evidence>
<dbReference type="PANTHER" id="PTHR46796:SF2">
    <property type="entry name" value="TRANSCRIPTIONAL REGULATORY PROTEIN"/>
    <property type="match status" value="1"/>
</dbReference>
<dbReference type="InterPro" id="IPR037923">
    <property type="entry name" value="HTH-like"/>
</dbReference>
<dbReference type="RefSeq" id="WP_243729332.1">
    <property type="nucleotide sequence ID" value="NZ_SNZP01000005.1"/>
</dbReference>
<dbReference type="InterPro" id="IPR050204">
    <property type="entry name" value="AraC_XylS_family_regulators"/>
</dbReference>
<accession>A0A4R7B943</accession>
<dbReference type="InterPro" id="IPR003313">
    <property type="entry name" value="AraC-bd"/>
</dbReference>
<keyword evidence="1" id="KW-0805">Transcription regulation</keyword>